<evidence type="ECO:0000313" key="2">
    <source>
        <dbReference type="EMBL" id="KXG27377.1"/>
    </source>
</evidence>
<evidence type="ECO:0000313" key="3">
    <source>
        <dbReference type="Proteomes" id="UP000000768"/>
    </source>
</evidence>
<reference evidence="2 3" key="1">
    <citation type="journal article" date="2009" name="Nature">
        <title>The Sorghum bicolor genome and the diversification of grasses.</title>
        <authorList>
            <person name="Paterson A.H."/>
            <person name="Bowers J.E."/>
            <person name="Bruggmann R."/>
            <person name="Dubchak I."/>
            <person name="Grimwood J."/>
            <person name="Gundlach H."/>
            <person name="Haberer G."/>
            <person name="Hellsten U."/>
            <person name="Mitros T."/>
            <person name="Poliakov A."/>
            <person name="Schmutz J."/>
            <person name="Spannagl M."/>
            <person name="Tang H."/>
            <person name="Wang X."/>
            <person name="Wicker T."/>
            <person name="Bharti A.K."/>
            <person name="Chapman J."/>
            <person name="Feltus F.A."/>
            <person name="Gowik U."/>
            <person name="Grigoriev I.V."/>
            <person name="Lyons E."/>
            <person name="Maher C.A."/>
            <person name="Martis M."/>
            <person name="Narechania A."/>
            <person name="Otillar R.P."/>
            <person name="Penning B.W."/>
            <person name="Salamov A.A."/>
            <person name="Wang Y."/>
            <person name="Zhang L."/>
            <person name="Carpita N.C."/>
            <person name="Freeling M."/>
            <person name="Gingle A.R."/>
            <person name="Hash C.T."/>
            <person name="Keller B."/>
            <person name="Klein P."/>
            <person name="Kresovich S."/>
            <person name="McCann M.C."/>
            <person name="Ming R."/>
            <person name="Peterson D.G."/>
            <person name="Mehboob-ur-Rahman"/>
            <person name="Ware D."/>
            <person name="Westhoff P."/>
            <person name="Mayer K.F."/>
            <person name="Messing J."/>
            <person name="Rokhsar D.S."/>
        </authorList>
    </citation>
    <scope>NUCLEOTIDE SEQUENCE [LARGE SCALE GENOMIC DNA]</scope>
    <source>
        <strain evidence="3">cv. BTx623</strain>
    </source>
</reference>
<accession>A0A1B6PNZ8</accession>
<dbReference type="Gramene" id="KXG27377">
    <property type="protein sequence ID" value="KXG27377"/>
    <property type="gene ID" value="SORBI_3006G258200"/>
</dbReference>
<reference evidence="3" key="2">
    <citation type="journal article" date="2018" name="Plant J.">
        <title>The Sorghum bicolor reference genome: improved assembly, gene annotations, a transcriptome atlas, and signatures of genome organization.</title>
        <authorList>
            <person name="McCormick R.F."/>
            <person name="Truong S.K."/>
            <person name="Sreedasyam A."/>
            <person name="Jenkins J."/>
            <person name="Shu S."/>
            <person name="Sims D."/>
            <person name="Kennedy M."/>
            <person name="Amirebrahimi M."/>
            <person name="Weers B.D."/>
            <person name="McKinley B."/>
            <person name="Mattison A."/>
            <person name="Morishige D.T."/>
            <person name="Grimwood J."/>
            <person name="Schmutz J."/>
            <person name="Mullet J.E."/>
        </authorList>
    </citation>
    <scope>NUCLEOTIDE SEQUENCE [LARGE SCALE GENOMIC DNA]</scope>
    <source>
        <strain evidence="3">cv. BTx623</strain>
    </source>
</reference>
<dbReference type="Proteomes" id="UP000000768">
    <property type="component" value="Chromosome 6"/>
</dbReference>
<dbReference type="InParanoid" id="A0A1B6PNZ8"/>
<name>A0A1B6PNZ8_SORBI</name>
<organism evidence="2 3">
    <name type="scientific">Sorghum bicolor</name>
    <name type="common">Sorghum</name>
    <name type="synonym">Sorghum vulgare</name>
    <dbReference type="NCBI Taxonomy" id="4558"/>
    <lineage>
        <taxon>Eukaryota</taxon>
        <taxon>Viridiplantae</taxon>
        <taxon>Streptophyta</taxon>
        <taxon>Embryophyta</taxon>
        <taxon>Tracheophyta</taxon>
        <taxon>Spermatophyta</taxon>
        <taxon>Magnoliopsida</taxon>
        <taxon>Liliopsida</taxon>
        <taxon>Poales</taxon>
        <taxon>Poaceae</taxon>
        <taxon>PACMAD clade</taxon>
        <taxon>Panicoideae</taxon>
        <taxon>Andropogonodae</taxon>
        <taxon>Andropogoneae</taxon>
        <taxon>Sorghinae</taxon>
        <taxon>Sorghum</taxon>
    </lineage>
</organism>
<feature type="compositionally biased region" description="Basic residues" evidence="1">
    <location>
        <begin position="42"/>
        <end position="63"/>
    </location>
</feature>
<evidence type="ECO:0000256" key="1">
    <source>
        <dbReference type="SAM" id="MobiDB-lite"/>
    </source>
</evidence>
<keyword evidence="3" id="KW-1185">Reference proteome</keyword>
<dbReference type="EMBL" id="CM000765">
    <property type="protein sequence ID" value="KXG27377.1"/>
    <property type="molecule type" value="Genomic_DNA"/>
</dbReference>
<sequence length="139" mass="16347">MRRPCWDRLMGWRRLARPREHRPRPGWAPTPTRLAPPSSTWRRSRRSRRRRRMLPRPRRRRAREHGPWQKLGVLLAPVTVISYGRVRQCQVLRSCCGGDGSEAISGGFYTRAIGYFRAAHWDRFALACPELRHVAVLAR</sequence>
<dbReference type="AlphaFoldDB" id="A0A1B6PNZ8"/>
<gene>
    <name evidence="2" type="ORF">SORBI_3006G258200</name>
</gene>
<feature type="region of interest" description="Disordered" evidence="1">
    <location>
        <begin position="20"/>
        <end position="64"/>
    </location>
</feature>
<proteinExistence type="predicted"/>
<protein>
    <submittedName>
        <fullName evidence="2">Uncharacterized protein</fullName>
    </submittedName>
</protein>